<evidence type="ECO:0000313" key="1">
    <source>
        <dbReference type="EMBL" id="GGX89386.1"/>
    </source>
</evidence>
<dbReference type="SUPFAM" id="SSF53383">
    <property type="entry name" value="PLP-dependent transferases"/>
    <property type="match status" value="1"/>
</dbReference>
<dbReference type="Gene3D" id="3.90.1150.10">
    <property type="entry name" value="Aspartate Aminotransferase, domain 1"/>
    <property type="match status" value="1"/>
</dbReference>
<reference evidence="2" key="1">
    <citation type="journal article" date="2019" name="Int. J. Syst. Evol. Microbiol.">
        <title>The Global Catalogue of Microorganisms (GCM) 10K type strain sequencing project: providing services to taxonomists for standard genome sequencing and annotation.</title>
        <authorList>
            <consortium name="The Broad Institute Genomics Platform"/>
            <consortium name="The Broad Institute Genome Sequencing Center for Infectious Disease"/>
            <person name="Wu L."/>
            <person name="Ma J."/>
        </authorList>
    </citation>
    <scope>NUCLEOTIDE SEQUENCE [LARGE SCALE GENOMIC DNA]</scope>
    <source>
        <strain evidence="2">KCTC 22228</strain>
    </source>
</reference>
<evidence type="ECO:0008006" key="3">
    <source>
        <dbReference type="Google" id="ProtNLM"/>
    </source>
</evidence>
<organism evidence="1 2">
    <name type="scientific">Litchfieldella qijiaojingensis</name>
    <dbReference type="NCBI Taxonomy" id="980347"/>
    <lineage>
        <taxon>Bacteria</taxon>
        <taxon>Pseudomonadati</taxon>
        <taxon>Pseudomonadota</taxon>
        <taxon>Gammaproteobacteria</taxon>
        <taxon>Oceanospirillales</taxon>
        <taxon>Halomonadaceae</taxon>
        <taxon>Litchfieldella</taxon>
    </lineage>
</organism>
<dbReference type="InterPro" id="IPR015422">
    <property type="entry name" value="PyrdxlP-dep_Trfase_small"/>
</dbReference>
<name>A0ABQ2YP87_9GAMM</name>
<comment type="caution">
    <text evidence="1">The sequence shown here is derived from an EMBL/GenBank/DDBJ whole genome shotgun (WGS) entry which is preliminary data.</text>
</comment>
<proteinExistence type="predicted"/>
<protein>
    <recommendedName>
        <fullName evidence="3">Aminotransferase</fullName>
    </recommendedName>
</protein>
<dbReference type="RefSeq" id="WP_189467951.1">
    <property type="nucleotide sequence ID" value="NZ_BMXS01000006.1"/>
</dbReference>
<sequence length="90" mass="9746">MPASRLAPIPSIIASEALAMGCTVIPADHRVGHMLGVRLPGGSIPETLSKRLEEEQVFVSVRGDALRIAPHVYNDTSDAERLLTVLREFV</sequence>
<accession>A0ABQ2YP87</accession>
<dbReference type="InterPro" id="IPR015424">
    <property type="entry name" value="PyrdxlP-dep_Trfase"/>
</dbReference>
<dbReference type="Proteomes" id="UP000653056">
    <property type="component" value="Unassembled WGS sequence"/>
</dbReference>
<gene>
    <name evidence="1" type="ORF">GCM10007160_15940</name>
</gene>
<evidence type="ECO:0000313" key="2">
    <source>
        <dbReference type="Proteomes" id="UP000653056"/>
    </source>
</evidence>
<dbReference type="EMBL" id="BMXS01000006">
    <property type="protein sequence ID" value="GGX89386.1"/>
    <property type="molecule type" value="Genomic_DNA"/>
</dbReference>
<keyword evidence="2" id="KW-1185">Reference proteome</keyword>